<dbReference type="Gene3D" id="1.10.1660.10">
    <property type="match status" value="1"/>
</dbReference>
<dbReference type="InterPro" id="IPR009061">
    <property type="entry name" value="DNA-bd_dom_put_sf"/>
</dbReference>
<evidence type="ECO:0000313" key="4">
    <source>
        <dbReference type="Proteomes" id="UP001240984"/>
    </source>
</evidence>
<proteinExistence type="predicted"/>
<dbReference type="PANTHER" id="PTHR30204">
    <property type="entry name" value="REDOX-CYCLING DRUG-SENSING TRANSCRIPTIONAL ACTIVATOR SOXR"/>
    <property type="match status" value="1"/>
</dbReference>
<dbReference type="PROSITE" id="PS00552">
    <property type="entry name" value="HTH_MERR_1"/>
    <property type="match status" value="1"/>
</dbReference>
<protein>
    <submittedName>
        <fullName evidence="3">DNA-binding transcriptional MerR regulator</fullName>
    </submittedName>
</protein>
<dbReference type="CDD" id="cd01282">
    <property type="entry name" value="HTH_MerR-like_sg3"/>
    <property type="match status" value="1"/>
</dbReference>
<dbReference type="Proteomes" id="UP001240984">
    <property type="component" value="Unassembled WGS sequence"/>
</dbReference>
<evidence type="ECO:0000313" key="3">
    <source>
        <dbReference type="EMBL" id="MDP9795160.1"/>
    </source>
</evidence>
<dbReference type="PANTHER" id="PTHR30204:SF93">
    <property type="entry name" value="HTH MERR-TYPE DOMAIN-CONTAINING PROTEIN"/>
    <property type="match status" value="1"/>
</dbReference>
<keyword evidence="1 3" id="KW-0238">DNA-binding</keyword>
<comment type="caution">
    <text evidence="3">The sequence shown here is derived from an EMBL/GenBank/DDBJ whole genome shotgun (WGS) entry which is preliminary data.</text>
</comment>
<dbReference type="InterPro" id="IPR047057">
    <property type="entry name" value="MerR_fam"/>
</dbReference>
<reference evidence="3 4" key="1">
    <citation type="submission" date="2023-07" db="EMBL/GenBank/DDBJ databases">
        <title>Sequencing the genomes of 1000 actinobacteria strains.</title>
        <authorList>
            <person name="Klenk H.-P."/>
        </authorList>
    </citation>
    <scope>NUCLEOTIDE SEQUENCE [LARGE SCALE GENOMIC DNA]</scope>
    <source>
        <strain evidence="3 4">DSM 44710</strain>
    </source>
</reference>
<dbReference type="RefSeq" id="WP_306830748.1">
    <property type="nucleotide sequence ID" value="NZ_JAUSRA010000001.1"/>
</dbReference>
<dbReference type="SUPFAM" id="SSF46955">
    <property type="entry name" value="Putative DNA-binding domain"/>
    <property type="match status" value="1"/>
</dbReference>
<accession>A0ABT9MUQ7</accession>
<feature type="domain" description="HTH merR-type" evidence="2">
    <location>
        <begin position="8"/>
        <end position="76"/>
    </location>
</feature>
<evidence type="ECO:0000256" key="1">
    <source>
        <dbReference type="ARBA" id="ARBA00023125"/>
    </source>
</evidence>
<organism evidence="3 4">
    <name type="scientific">Catenuloplanes nepalensis</name>
    <dbReference type="NCBI Taxonomy" id="587533"/>
    <lineage>
        <taxon>Bacteria</taxon>
        <taxon>Bacillati</taxon>
        <taxon>Actinomycetota</taxon>
        <taxon>Actinomycetes</taxon>
        <taxon>Micromonosporales</taxon>
        <taxon>Micromonosporaceae</taxon>
        <taxon>Catenuloplanes</taxon>
    </lineage>
</organism>
<sequence length="128" mass="13691">MKVKPEAGMRIGELARATGVSGRLLRYYEEQGLLRPARRGNGYRDYAPSDVTTVFHIRALLAAGLPTTVIAAVLHCVHGDATHPVPSPCPGLVGHLTRERARITAAMTRLAAERDALDGLLSAADRPA</sequence>
<dbReference type="PRINTS" id="PR00040">
    <property type="entry name" value="HTHMERR"/>
</dbReference>
<dbReference type="PROSITE" id="PS50937">
    <property type="entry name" value="HTH_MERR_2"/>
    <property type="match status" value="1"/>
</dbReference>
<dbReference type="InterPro" id="IPR000551">
    <property type="entry name" value="MerR-type_HTH_dom"/>
</dbReference>
<keyword evidence="4" id="KW-1185">Reference proteome</keyword>
<name>A0ABT9MUQ7_9ACTN</name>
<evidence type="ECO:0000259" key="2">
    <source>
        <dbReference type="PROSITE" id="PS50937"/>
    </source>
</evidence>
<dbReference type="Pfam" id="PF13411">
    <property type="entry name" value="MerR_1"/>
    <property type="match status" value="1"/>
</dbReference>
<dbReference type="EMBL" id="JAUSRA010000001">
    <property type="protein sequence ID" value="MDP9795160.1"/>
    <property type="molecule type" value="Genomic_DNA"/>
</dbReference>
<dbReference type="SMART" id="SM00422">
    <property type="entry name" value="HTH_MERR"/>
    <property type="match status" value="1"/>
</dbReference>
<dbReference type="GO" id="GO:0003677">
    <property type="term" value="F:DNA binding"/>
    <property type="evidence" value="ECO:0007669"/>
    <property type="project" value="UniProtKB-KW"/>
</dbReference>
<gene>
    <name evidence="3" type="ORF">J2S43_003672</name>
</gene>